<reference evidence="2 3" key="1">
    <citation type="journal article" date="2014" name="Nature">
        <title>An environmental bacterial taxon with a large and distinct metabolic repertoire.</title>
        <authorList>
            <person name="Wilson M.C."/>
            <person name="Mori T."/>
            <person name="Ruckert C."/>
            <person name="Uria A.R."/>
            <person name="Helf M.J."/>
            <person name="Takada K."/>
            <person name="Gernert C."/>
            <person name="Steffens U.A."/>
            <person name="Heycke N."/>
            <person name="Schmitt S."/>
            <person name="Rinke C."/>
            <person name="Helfrich E.J."/>
            <person name="Brachmann A.O."/>
            <person name="Gurgui C."/>
            <person name="Wakimoto T."/>
            <person name="Kracht M."/>
            <person name="Crusemann M."/>
            <person name="Hentschel U."/>
            <person name="Abe I."/>
            <person name="Matsunaga S."/>
            <person name="Kalinowski J."/>
            <person name="Takeyama H."/>
            <person name="Piel J."/>
        </authorList>
    </citation>
    <scope>NUCLEOTIDE SEQUENCE [LARGE SCALE GENOMIC DNA]</scope>
    <source>
        <strain evidence="3">TSY2</strain>
    </source>
</reference>
<keyword evidence="1" id="KW-0732">Signal</keyword>
<dbReference type="Proteomes" id="UP000019140">
    <property type="component" value="Unassembled WGS sequence"/>
</dbReference>
<dbReference type="AlphaFoldDB" id="W4M3U8"/>
<dbReference type="Gene3D" id="2.60.120.260">
    <property type="entry name" value="Galactose-binding domain-like"/>
    <property type="match status" value="1"/>
</dbReference>
<dbReference type="EMBL" id="AZHX01001056">
    <property type="protein sequence ID" value="ETX05034.1"/>
    <property type="molecule type" value="Genomic_DNA"/>
</dbReference>
<evidence type="ECO:0000313" key="3">
    <source>
        <dbReference type="Proteomes" id="UP000019140"/>
    </source>
</evidence>
<feature type="signal peptide" evidence="1">
    <location>
        <begin position="1"/>
        <end position="24"/>
    </location>
</feature>
<evidence type="ECO:0000313" key="2">
    <source>
        <dbReference type="EMBL" id="ETX05034.1"/>
    </source>
</evidence>
<dbReference type="HOGENOM" id="CLU_1370004_0_0_7"/>
<protein>
    <recommendedName>
        <fullName evidence="4">DUF2135 domain-containing protein</fullName>
    </recommendedName>
</protein>
<dbReference type="PATRIC" id="fig|1429439.4.peg.4303"/>
<gene>
    <name evidence="2" type="ORF">ETSY2_25340</name>
</gene>
<sequence>MMYRLLGPLSLLIGLMGIAPALEAQTILNGDFEDGNRHWSFRSGWSRDCTRARFGQCSARYRTHRGRSTPIVRQKFHIDESGFCQLTVWILTDLDDPPFWSDGEPTRTGISVQLWNQTGEGPRVPLDLARQNVHRKGYRGQGGERGWKKYVGRLSMPAGQWEVRLYMHAVRSRVDGRLRKIANAKGTAWVDGIQLIRLR</sequence>
<accession>W4M3U8</accession>
<evidence type="ECO:0000256" key="1">
    <source>
        <dbReference type="SAM" id="SignalP"/>
    </source>
</evidence>
<feature type="chain" id="PRO_5004844768" description="DUF2135 domain-containing protein" evidence="1">
    <location>
        <begin position="25"/>
        <end position="199"/>
    </location>
</feature>
<keyword evidence="3" id="KW-1185">Reference proteome</keyword>
<organism evidence="2 3">
    <name type="scientific">Candidatus Entotheonella gemina</name>
    <dbReference type="NCBI Taxonomy" id="1429439"/>
    <lineage>
        <taxon>Bacteria</taxon>
        <taxon>Pseudomonadati</taxon>
        <taxon>Nitrospinota/Tectimicrobiota group</taxon>
        <taxon>Candidatus Tectimicrobiota</taxon>
        <taxon>Candidatus Entotheonellia</taxon>
        <taxon>Candidatus Entotheonellales</taxon>
        <taxon>Candidatus Entotheonellaceae</taxon>
        <taxon>Candidatus Entotheonella</taxon>
    </lineage>
</organism>
<proteinExistence type="predicted"/>
<name>W4M3U8_9BACT</name>
<evidence type="ECO:0008006" key="4">
    <source>
        <dbReference type="Google" id="ProtNLM"/>
    </source>
</evidence>
<comment type="caution">
    <text evidence="2">The sequence shown here is derived from an EMBL/GenBank/DDBJ whole genome shotgun (WGS) entry which is preliminary data.</text>
</comment>